<accession>A0A1R2AMS7</accession>
<evidence type="ECO:0000313" key="1">
    <source>
        <dbReference type="EMBL" id="OMJ65824.1"/>
    </source>
</evidence>
<gene>
    <name evidence="1" type="ORF">SteCoe_37566</name>
</gene>
<organism evidence="1 2">
    <name type="scientific">Stentor coeruleus</name>
    <dbReference type="NCBI Taxonomy" id="5963"/>
    <lineage>
        <taxon>Eukaryota</taxon>
        <taxon>Sar</taxon>
        <taxon>Alveolata</taxon>
        <taxon>Ciliophora</taxon>
        <taxon>Postciliodesmatophora</taxon>
        <taxon>Heterotrichea</taxon>
        <taxon>Heterotrichida</taxon>
        <taxon>Stentoridae</taxon>
        <taxon>Stentor</taxon>
    </lineage>
</organism>
<protein>
    <submittedName>
        <fullName evidence="1">Uncharacterized protein</fullName>
    </submittedName>
</protein>
<comment type="caution">
    <text evidence="1">The sequence shown here is derived from an EMBL/GenBank/DDBJ whole genome shotgun (WGS) entry which is preliminary data.</text>
</comment>
<reference evidence="1 2" key="1">
    <citation type="submission" date="2016-11" db="EMBL/GenBank/DDBJ databases">
        <title>The macronuclear genome of Stentor coeruleus: a giant cell with tiny introns.</title>
        <authorList>
            <person name="Slabodnick M."/>
            <person name="Ruby J.G."/>
            <person name="Reiff S.B."/>
            <person name="Swart E.C."/>
            <person name="Gosai S."/>
            <person name="Prabakaran S."/>
            <person name="Witkowska E."/>
            <person name="Larue G.E."/>
            <person name="Fisher S."/>
            <person name="Freeman R.M."/>
            <person name="Gunawardena J."/>
            <person name="Chu W."/>
            <person name="Stover N.A."/>
            <person name="Gregory B.D."/>
            <person name="Nowacki M."/>
            <person name="Derisi J."/>
            <person name="Roy S.W."/>
            <person name="Marshall W.F."/>
            <person name="Sood P."/>
        </authorList>
    </citation>
    <scope>NUCLEOTIDE SEQUENCE [LARGE SCALE GENOMIC DNA]</scope>
    <source>
        <strain evidence="1">WM001</strain>
    </source>
</reference>
<dbReference type="Proteomes" id="UP000187209">
    <property type="component" value="Unassembled WGS sequence"/>
</dbReference>
<sequence length="462" mass="54154">MFRIGNNSPVILDSAYCYIIWYVVSEKDYLLEDKELNDLLSIITNNSIQDIQNQEKIFVSTSYSSSISIDKLSDNLLMENYRNSLEIHKKKKQKIANPQSKLLKLLKSKIHERGSQVDSSCNLSEEYKQKNAQPHYDLKQIECQQIKTDTPNEIEQNEKNRLLLKTVEDYLECIGLSFEDFQLYNNNEFFFKKNEVTYVLKLAKQVIEPEQTTLTNELGSNKENILFSVILVFSACNKFNVSQQREFQSSLYNIIHDTRQNISFLRSHVKTFLPIFERYASAIEATLDYSLENILRVILLILQEDKCESYKMFLLETKINSMTSQLLFLNYSSPNYSIEKNYIIECFTIFLKNSKEYSQNIHGMLYVKQIPSISKFGKYILLICKTPHSLYYENDLKFIREKGLNIKLVCILAGDLISNPKFYTYSKTDQLVIVERDRTASFQGYQIIEKVHLFVYENLQSQ</sequence>
<keyword evidence="2" id="KW-1185">Reference proteome</keyword>
<evidence type="ECO:0000313" key="2">
    <source>
        <dbReference type="Proteomes" id="UP000187209"/>
    </source>
</evidence>
<dbReference type="EMBL" id="MPUH01001928">
    <property type="protein sequence ID" value="OMJ65824.1"/>
    <property type="molecule type" value="Genomic_DNA"/>
</dbReference>
<name>A0A1R2AMS7_9CILI</name>
<proteinExistence type="predicted"/>
<dbReference type="AlphaFoldDB" id="A0A1R2AMS7"/>